<dbReference type="Pfam" id="PF00106">
    <property type="entry name" value="adh_short"/>
    <property type="match status" value="1"/>
</dbReference>
<keyword evidence="2" id="KW-0560">Oxidoreductase</keyword>
<dbReference type="PRINTS" id="PR00081">
    <property type="entry name" value="GDHRDH"/>
</dbReference>
<evidence type="ECO:0000256" key="1">
    <source>
        <dbReference type="ARBA" id="ARBA00006484"/>
    </source>
</evidence>
<dbReference type="SUPFAM" id="SSF51735">
    <property type="entry name" value="NAD(P)-binding Rossmann-fold domains"/>
    <property type="match status" value="1"/>
</dbReference>
<proteinExistence type="inferred from homology"/>
<protein>
    <submittedName>
        <fullName evidence="3">SDR family NAD(P)-dependent oxidoreductase</fullName>
    </submittedName>
</protein>
<comment type="similarity">
    <text evidence="1">Belongs to the short-chain dehydrogenases/reductases (SDR) family.</text>
</comment>
<reference evidence="3 4" key="1">
    <citation type="submission" date="2021-05" db="EMBL/GenBank/DDBJ databases">
        <title>Direct Submission.</title>
        <authorList>
            <person name="Li K."/>
            <person name="Gao J."/>
        </authorList>
    </citation>
    <scope>NUCLEOTIDE SEQUENCE [LARGE SCALE GENOMIC DNA]</scope>
    <source>
        <strain evidence="3 4">Mg02</strain>
    </source>
</reference>
<dbReference type="RefSeq" id="WP_220560786.1">
    <property type="nucleotide sequence ID" value="NZ_CP074133.1"/>
</dbReference>
<organism evidence="3 4">
    <name type="scientific">Nocardiopsis changdeensis</name>
    <dbReference type="NCBI Taxonomy" id="2831969"/>
    <lineage>
        <taxon>Bacteria</taxon>
        <taxon>Bacillati</taxon>
        <taxon>Actinomycetota</taxon>
        <taxon>Actinomycetes</taxon>
        <taxon>Streptosporangiales</taxon>
        <taxon>Nocardiopsidaceae</taxon>
        <taxon>Nocardiopsis</taxon>
    </lineage>
</organism>
<evidence type="ECO:0000256" key="2">
    <source>
        <dbReference type="ARBA" id="ARBA00023002"/>
    </source>
</evidence>
<sequence>MTGRQRPIGTGFTPASTAGEVAAGIDLTGRNVIVTGGHNGLGREAVRVLGEAGASITVAARDPRRAAESLRGVGRVETARLDLLDPASVDAFVAAYLASGRALHILINNAGIMAGPLVRDARGYESQFATNHLGHFQLTTGLLPALRAAGGARVVNMTSGAHRLSGVRFDDPHFTRGDYDPHVAYGQSKTANVLTAVELDRRWAADGIRGYAVHPGIILGTSLGAYRPEGAPVPDGLPEEVLRAQGLIDADGVRVNDPERGLKNIEQGASTMVFAATSPLLASLGGVYLKDNDVSAVDPAPADPHFDGPPPTDVAPHAIDPEAALWLWGLSERLLA</sequence>
<evidence type="ECO:0000313" key="3">
    <source>
        <dbReference type="EMBL" id="QUX25264.1"/>
    </source>
</evidence>
<gene>
    <name evidence="3" type="ORF">KGD84_14005</name>
</gene>
<dbReference type="EMBL" id="CP074133">
    <property type="protein sequence ID" value="QUX25264.1"/>
    <property type="molecule type" value="Genomic_DNA"/>
</dbReference>
<dbReference type="InterPro" id="IPR036291">
    <property type="entry name" value="NAD(P)-bd_dom_sf"/>
</dbReference>
<dbReference type="InterPro" id="IPR002347">
    <property type="entry name" value="SDR_fam"/>
</dbReference>
<accession>A0ABX8BSR7</accession>
<name>A0ABX8BSR7_9ACTN</name>
<dbReference type="PANTHER" id="PTHR24320:SF272">
    <property type="entry name" value="NAD(P)-BINDING ROSSMANN-FOLD SUPERFAMILY PROTEIN"/>
    <property type="match status" value="1"/>
</dbReference>
<evidence type="ECO:0000313" key="4">
    <source>
        <dbReference type="Proteomes" id="UP000676079"/>
    </source>
</evidence>
<dbReference type="Gene3D" id="3.40.50.720">
    <property type="entry name" value="NAD(P)-binding Rossmann-like Domain"/>
    <property type="match status" value="1"/>
</dbReference>
<dbReference type="PANTHER" id="PTHR24320">
    <property type="entry name" value="RETINOL DEHYDROGENASE"/>
    <property type="match status" value="1"/>
</dbReference>
<keyword evidence="4" id="KW-1185">Reference proteome</keyword>
<dbReference type="Proteomes" id="UP000676079">
    <property type="component" value="Chromosome"/>
</dbReference>